<dbReference type="Proteomes" id="UP000887540">
    <property type="component" value="Unplaced"/>
</dbReference>
<keyword evidence="1" id="KW-0812">Transmembrane</keyword>
<evidence type="ECO:0000256" key="1">
    <source>
        <dbReference type="SAM" id="Phobius"/>
    </source>
</evidence>
<dbReference type="WBParaSite" id="ACRNAN_scaffold896.g18915.t1">
    <property type="protein sequence ID" value="ACRNAN_scaffold896.g18915.t1"/>
    <property type="gene ID" value="ACRNAN_scaffold896.g18915"/>
</dbReference>
<proteinExistence type="predicted"/>
<sequence length="108" mass="12554">TLKVDKINEPPTNEFEIDKAFKSLVKKTEAELVAYFESRIWPDNHLPAEIDRQFTEKLGSWYDDIDEYFYKQFGELDSPILSNVIALTPIPIVLVGHFLVNVERILDI</sequence>
<reference evidence="3" key="1">
    <citation type="submission" date="2022-11" db="UniProtKB">
        <authorList>
            <consortium name="WormBaseParasite"/>
        </authorList>
    </citation>
    <scope>IDENTIFICATION</scope>
</reference>
<evidence type="ECO:0000313" key="2">
    <source>
        <dbReference type="Proteomes" id="UP000887540"/>
    </source>
</evidence>
<keyword evidence="1" id="KW-1133">Transmembrane helix</keyword>
<protein>
    <submittedName>
        <fullName evidence="3">Uncharacterized protein</fullName>
    </submittedName>
</protein>
<name>A0A914EJY4_9BILA</name>
<keyword evidence="2" id="KW-1185">Reference proteome</keyword>
<accession>A0A914EJY4</accession>
<feature type="transmembrane region" description="Helical" evidence="1">
    <location>
        <begin position="80"/>
        <end position="100"/>
    </location>
</feature>
<organism evidence="2 3">
    <name type="scientific">Acrobeloides nanus</name>
    <dbReference type="NCBI Taxonomy" id="290746"/>
    <lineage>
        <taxon>Eukaryota</taxon>
        <taxon>Metazoa</taxon>
        <taxon>Ecdysozoa</taxon>
        <taxon>Nematoda</taxon>
        <taxon>Chromadorea</taxon>
        <taxon>Rhabditida</taxon>
        <taxon>Tylenchina</taxon>
        <taxon>Cephalobomorpha</taxon>
        <taxon>Cephaloboidea</taxon>
        <taxon>Cephalobidae</taxon>
        <taxon>Acrobeloides</taxon>
    </lineage>
</organism>
<keyword evidence="1" id="KW-0472">Membrane</keyword>
<evidence type="ECO:0000313" key="3">
    <source>
        <dbReference type="WBParaSite" id="ACRNAN_scaffold896.g18915.t1"/>
    </source>
</evidence>
<dbReference type="AlphaFoldDB" id="A0A914EJY4"/>